<dbReference type="Pfam" id="PF00528">
    <property type="entry name" value="BPD_transp_1"/>
    <property type="match status" value="1"/>
</dbReference>
<dbReference type="Proteomes" id="UP000653578">
    <property type="component" value="Unassembled WGS sequence"/>
</dbReference>
<feature type="transmembrane region" description="Helical" evidence="7">
    <location>
        <begin position="112"/>
        <end position="131"/>
    </location>
</feature>
<keyword evidence="5 7" id="KW-1133">Transmembrane helix</keyword>
<evidence type="ECO:0000256" key="5">
    <source>
        <dbReference type="ARBA" id="ARBA00022989"/>
    </source>
</evidence>
<proteinExistence type="inferred from homology"/>
<evidence type="ECO:0000256" key="4">
    <source>
        <dbReference type="ARBA" id="ARBA00022692"/>
    </source>
</evidence>
<feature type="transmembrane region" description="Helical" evidence="7">
    <location>
        <begin position="185"/>
        <end position="207"/>
    </location>
</feature>
<feature type="domain" description="ABC transmembrane type-1" evidence="8">
    <location>
        <begin position="71"/>
        <end position="276"/>
    </location>
</feature>
<dbReference type="PROSITE" id="PS50928">
    <property type="entry name" value="ABC_TM1"/>
    <property type="match status" value="1"/>
</dbReference>
<keyword evidence="4 7" id="KW-0812">Transmembrane</keyword>
<dbReference type="PROSITE" id="PS51257">
    <property type="entry name" value="PROKAR_LIPOPROTEIN"/>
    <property type="match status" value="1"/>
</dbReference>
<keyword evidence="3" id="KW-1003">Cell membrane</keyword>
<dbReference type="EMBL" id="WHNY01000044">
    <property type="protein sequence ID" value="NOU65389.1"/>
    <property type="molecule type" value="Genomic_DNA"/>
</dbReference>
<keyword evidence="2 7" id="KW-0813">Transport</keyword>
<dbReference type="Gene3D" id="1.10.3720.10">
    <property type="entry name" value="MetI-like"/>
    <property type="match status" value="1"/>
</dbReference>
<dbReference type="SUPFAM" id="SSF161098">
    <property type="entry name" value="MetI-like"/>
    <property type="match status" value="1"/>
</dbReference>
<accession>A0ABX1XBN2</accession>
<keyword evidence="10" id="KW-1185">Reference proteome</keyword>
<dbReference type="InterPro" id="IPR000515">
    <property type="entry name" value="MetI-like"/>
</dbReference>
<evidence type="ECO:0000313" key="9">
    <source>
        <dbReference type="EMBL" id="NOU65389.1"/>
    </source>
</evidence>
<dbReference type="PANTHER" id="PTHR43744">
    <property type="entry name" value="ABC TRANSPORTER PERMEASE PROTEIN MG189-RELATED-RELATED"/>
    <property type="match status" value="1"/>
</dbReference>
<evidence type="ECO:0000256" key="3">
    <source>
        <dbReference type="ARBA" id="ARBA00022475"/>
    </source>
</evidence>
<evidence type="ECO:0000256" key="2">
    <source>
        <dbReference type="ARBA" id="ARBA00022448"/>
    </source>
</evidence>
<evidence type="ECO:0000256" key="6">
    <source>
        <dbReference type="ARBA" id="ARBA00023136"/>
    </source>
</evidence>
<dbReference type="PANTHER" id="PTHR43744:SF9">
    <property type="entry name" value="POLYGALACTURONAN_RHAMNOGALACTURONAN TRANSPORT SYSTEM PERMEASE PROTEIN YTCP"/>
    <property type="match status" value="1"/>
</dbReference>
<feature type="transmembrane region" description="Helical" evidence="7">
    <location>
        <begin position="79"/>
        <end position="100"/>
    </location>
</feature>
<protein>
    <submittedName>
        <fullName evidence="9">ABC transporter permease subunit</fullName>
    </submittedName>
</protein>
<organism evidence="9 10">
    <name type="scientific">Paenibacillus plantarum</name>
    <dbReference type="NCBI Taxonomy" id="2654975"/>
    <lineage>
        <taxon>Bacteria</taxon>
        <taxon>Bacillati</taxon>
        <taxon>Bacillota</taxon>
        <taxon>Bacilli</taxon>
        <taxon>Bacillales</taxon>
        <taxon>Paenibacillaceae</taxon>
        <taxon>Paenibacillus</taxon>
    </lineage>
</organism>
<evidence type="ECO:0000313" key="10">
    <source>
        <dbReference type="Proteomes" id="UP000653578"/>
    </source>
</evidence>
<dbReference type="RefSeq" id="WP_171631393.1">
    <property type="nucleotide sequence ID" value="NZ_WHNY01000044.1"/>
</dbReference>
<gene>
    <name evidence="9" type="ORF">GC096_15250</name>
</gene>
<comment type="caution">
    <text evidence="9">The sequence shown here is derived from an EMBL/GenBank/DDBJ whole genome shotgun (WGS) entry which is preliminary data.</text>
</comment>
<sequence length="294" mass="33103">MLERKTFNKYTFQVFNLLFLTIVSISCVLPLIHILAISFSNSSEAAAGAVKLWPVKFTTDSYSFIMNKPEFLRSMSVTLIRVVLATAIGMALTILCAYPLSKEKENFNFRSIYAWFFVITIIFSGGLIPTYMTIKYIGILDSIWALILPSALPVFNIILLLNFFRGLPKEIEESAFMDGAGYWRAMWSISLPSTKPALATVGLFMIVTQWNSWFDGLIFMNSPDKYPLATYLYSVIKGMDLTKLNGSDFQKLTSISDRTAKAAQIFLGALPVLLVYPFLQRYFVKGIVLGSVKE</sequence>
<evidence type="ECO:0000256" key="1">
    <source>
        <dbReference type="ARBA" id="ARBA00004651"/>
    </source>
</evidence>
<feature type="transmembrane region" description="Helical" evidence="7">
    <location>
        <begin position="262"/>
        <end position="279"/>
    </location>
</feature>
<feature type="transmembrane region" description="Helical" evidence="7">
    <location>
        <begin position="143"/>
        <end position="164"/>
    </location>
</feature>
<evidence type="ECO:0000256" key="7">
    <source>
        <dbReference type="RuleBase" id="RU363032"/>
    </source>
</evidence>
<comment type="similarity">
    <text evidence="7">Belongs to the binding-protein-dependent transport system permease family.</text>
</comment>
<dbReference type="CDD" id="cd06261">
    <property type="entry name" value="TM_PBP2"/>
    <property type="match status" value="1"/>
</dbReference>
<comment type="subcellular location">
    <subcellularLocation>
        <location evidence="1 7">Cell membrane</location>
        <topology evidence="1 7">Multi-pass membrane protein</topology>
    </subcellularLocation>
</comment>
<dbReference type="InterPro" id="IPR035906">
    <property type="entry name" value="MetI-like_sf"/>
</dbReference>
<name>A0ABX1XBN2_9BACL</name>
<keyword evidence="6 7" id="KW-0472">Membrane</keyword>
<evidence type="ECO:0000259" key="8">
    <source>
        <dbReference type="PROSITE" id="PS50928"/>
    </source>
</evidence>
<feature type="transmembrane region" description="Helical" evidence="7">
    <location>
        <begin position="12"/>
        <end position="36"/>
    </location>
</feature>
<reference evidence="9 10" key="1">
    <citation type="submission" date="2019-10" db="EMBL/GenBank/DDBJ databases">
        <title>Description of Paenibacillus humi sp. nov.</title>
        <authorList>
            <person name="Carlier A."/>
            <person name="Qi S."/>
        </authorList>
    </citation>
    <scope>NUCLEOTIDE SEQUENCE [LARGE SCALE GENOMIC DNA]</scope>
    <source>
        <strain evidence="9 10">LMG 31461</strain>
    </source>
</reference>